<name>A0A433CZF9_9FUNG</name>
<feature type="region of interest" description="Disordered" evidence="1">
    <location>
        <begin position="67"/>
        <end position="153"/>
    </location>
</feature>
<feature type="compositionally biased region" description="Polar residues" evidence="1">
    <location>
        <begin position="134"/>
        <end position="144"/>
    </location>
</feature>
<evidence type="ECO:0000313" key="2">
    <source>
        <dbReference type="EMBL" id="RUP43965.1"/>
    </source>
</evidence>
<dbReference type="AlphaFoldDB" id="A0A433CZF9"/>
<proteinExistence type="predicted"/>
<feature type="compositionally biased region" description="Low complexity" evidence="1">
    <location>
        <begin position="104"/>
        <end position="118"/>
    </location>
</feature>
<sequence>MSIVKSMNAQKMKNRTAHKHLLESNSTFKEDNLMSSFSSALSPELAAALFPNADIAKKPMYIVYRQKGNISQSSRRSTRPTSARRVPKKSKHSQFPVLALSPNSSTTSSATLDSLLAELDTKSEDQRGKEAHDQQCTSESNTLLQLDAGLVRQ</sequence>
<keyword evidence="3" id="KW-1185">Reference proteome</keyword>
<protein>
    <submittedName>
        <fullName evidence="2">Uncharacterized protein</fullName>
    </submittedName>
</protein>
<comment type="caution">
    <text evidence="2">The sequence shown here is derived from an EMBL/GenBank/DDBJ whole genome shotgun (WGS) entry which is preliminary data.</text>
</comment>
<gene>
    <name evidence="2" type="ORF">BC936DRAFT_150135</name>
</gene>
<dbReference type="Proteomes" id="UP000268093">
    <property type="component" value="Unassembled WGS sequence"/>
</dbReference>
<evidence type="ECO:0000313" key="3">
    <source>
        <dbReference type="Proteomes" id="UP000268093"/>
    </source>
</evidence>
<reference evidence="2 3" key="1">
    <citation type="journal article" date="2018" name="New Phytol.">
        <title>Phylogenomics of Endogonaceae and evolution of mycorrhizas within Mucoromycota.</title>
        <authorList>
            <person name="Chang Y."/>
            <person name="Desiro A."/>
            <person name="Na H."/>
            <person name="Sandor L."/>
            <person name="Lipzen A."/>
            <person name="Clum A."/>
            <person name="Barry K."/>
            <person name="Grigoriev I.V."/>
            <person name="Martin F.M."/>
            <person name="Stajich J.E."/>
            <person name="Smith M.E."/>
            <person name="Bonito G."/>
            <person name="Spatafora J.W."/>
        </authorList>
    </citation>
    <scope>NUCLEOTIDE SEQUENCE [LARGE SCALE GENOMIC DNA]</scope>
    <source>
        <strain evidence="2 3">GMNB39</strain>
    </source>
</reference>
<evidence type="ECO:0000256" key="1">
    <source>
        <dbReference type="SAM" id="MobiDB-lite"/>
    </source>
</evidence>
<feature type="compositionally biased region" description="Low complexity" evidence="1">
    <location>
        <begin position="71"/>
        <end position="84"/>
    </location>
</feature>
<feature type="compositionally biased region" description="Basic and acidic residues" evidence="1">
    <location>
        <begin position="119"/>
        <end position="133"/>
    </location>
</feature>
<accession>A0A433CZF9</accession>
<dbReference type="EMBL" id="RBNI01009926">
    <property type="protein sequence ID" value="RUP43965.1"/>
    <property type="molecule type" value="Genomic_DNA"/>
</dbReference>
<organism evidence="2 3">
    <name type="scientific">Jimgerdemannia flammicorona</name>
    <dbReference type="NCBI Taxonomy" id="994334"/>
    <lineage>
        <taxon>Eukaryota</taxon>
        <taxon>Fungi</taxon>
        <taxon>Fungi incertae sedis</taxon>
        <taxon>Mucoromycota</taxon>
        <taxon>Mucoromycotina</taxon>
        <taxon>Endogonomycetes</taxon>
        <taxon>Endogonales</taxon>
        <taxon>Endogonaceae</taxon>
        <taxon>Jimgerdemannia</taxon>
    </lineage>
</organism>